<dbReference type="Gene3D" id="2.60.40.10">
    <property type="entry name" value="Immunoglobulins"/>
    <property type="match status" value="1"/>
</dbReference>
<dbReference type="InterPro" id="IPR013783">
    <property type="entry name" value="Ig-like_fold"/>
</dbReference>
<dbReference type="InterPro" id="IPR007110">
    <property type="entry name" value="Ig-like_dom"/>
</dbReference>
<evidence type="ECO:0000313" key="3">
    <source>
        <dbReference type="EMBL" id="CAC5393283.1"/>
    </source>
</evidence>
<evidence type="ECO:0000256" key="1">
    <source>
        <dbReference type="SAM" id="Phobius"/>
    </source>
</evidence>
<dbReference type="PROSITE" id="PS50835">
    <property type="entry name" value="IG_LIKE"/>
    <property type="match status" value="1"/>
</dbReference>
<keyword evidence="4" id="KW-1185">Reference proteome</keyword>
<dbReference type="InterPro" id="IPR036179">
    <property type="entry name" value="Ig-like_dom_sf"/>
</dbReference>
<reference evidence="3 4" key="1">
    <citation type="submission" date="2020-06" db="EMBL/GenBank/DDBJ databases">
        <authorList>
            <person name="Li R."/>
            <person name="Bekaert M."/>
        </authorList>
    </citation>
    <scope>NUCLEOTIDE SEQUENCE [LARGE SCALE GENOMIC DNA]</scope>
    <source>
        <strain evidence="4">wild</strain>
    </source>
</reference>
<sequence>MSSLTYHFKEEYLIPYATGLNLNPILNRSNVHVVGNYDRNTCKLVIDDFSAMNEGLYKCQYIKNNSINNRVFKVLVIYPPDLTLHMYNLSDGVKLLCNASGVPSAYQYEDWEHRSELNEHIRYRKGTHNGHLIIQDNQYQNSGIYICNVTNGVSSKNGNIFQTRQISIPYEGQPMFVFGDDKTHYGQYGKEINVAFNIFSSSELRVTIVKMNRRLTFKALVKTYNSTYQGYLKFHGLNITILCTKFSFSFLLSGTDDFTSYTVEVCNEHGCNNSVIEIVSDTVTEKKHDSEMLSLWISVGAIVIASILGFGIFVSLKIKMKGIGESVENRLYQSADNLEATAVRSQSPDRYDVDVLSTVSTRSIVLTRNQEETPEQRFHDTRISQIGNPNLNYADLVFEAAGSSTETQSRAFVHGAEDRTLYSEIDLLHRASESDDDDFMYIDGIQQFTLKDNKHAT</sequence>
<protein>
    <recommendedName>
        <fullName evidence="2">Ig-like domain-containing protein</fullName>
    </recommendedName>
</protein>
<name>A0A6J8CA62_MYTCO</name>
<keyword evidence="1" id="KW-0472">Membrane</keyword>
<keyword evidence="1" id="KW-1133">Transmembrane helix</keyword>
<keyword evidence="1" id="KW-0812">Transmembrane</keyword>
<organism evidence="3 4">
    <name type="scientific">Mytilus coruscus</name>
    <name type="common">Sea mussel</name>
    <dbReference type="NCBI Taxonomy" id="42192"/>
    <lineage>
        <taxon>Eukaryota</taxon>
        <taxon>Metazoa</taxon>
        <taxon>Spiralia</taxon>
        <taxon>Lophotrochozoa</taxon>
        <taxon>Mollusca</taxon>
        <taxon>Bivalvia</taxon>
        <taxon>Autobranchia</taxon>
        <taxon>Pteriomorphia</taxon>
        <taxon>Mytilida</taxon>
        <taxon>Mytiloidea</taxon>
        <taxon>Mytilidae</taxon>
        <taxon>Mytilinae</taxon>
        <taxon>Mytilus</taxon>
    </lineage>
</organism>
<dbReference type="SUPFAM" id="SSF48726">
    <property type="entry name" value="Immunoglobulin"/>
    <property type="match status" value="2"/>
</dbReference>
<accession>A0A6J8CA62</accession>
<evidence type="ECO:0000259" key="2">
    <source>
        <dbReference type="PROSITE" id="PS50835"/>
    </source>
</evidence>
<dbReference type="CDD" id="cd00096">
    <property type="entry name" value="Ig"/>
    <property type="match status" value="1"/>
</dbReference>
<dbReference type="OrthoDB" id="6161220at2759"/>
<proteinExistence type="predicted"/>
<gene>
    <name evidence="3" type="ORF">MCOR_28153</name>
</gene>
<feature type="domain" description="Ig-like" evidence="2">
    <location>
        <begin position="80"/>
        <end position="167"/>
    </location>
</feature>
<dbReference type="AlphaFoldDB" id="A0A6J8CA62"/>
<dbReference type="EMBL" id="CACVKT020005120">
    <property type="protein sequence ID" value="CAC5393283.1"/>
    <property type="molecule type" value="Genomic_DNA"/>
</dbReference>
<evidence type="ECO:0000313" key="4">
    <source>
        <dbReference type="Proteomes" id="UP000507470"/>
    </source>
</evidence>
<feature type="transmembrane region" description="Helical" evidence="1">
    <location>
        <begin position="293"/>
        <end position="316"/>
    </location>
</feature>
<dbReference type="Proteomes" id="UP000507470">
    <property type="component" value="Unassembled WGS sequence"/>
</dbReference>